<reference evidence="1" key="2">
    <citation type="submission" date="2015-07" db="EMBL/GenBank/DDBJ databases">
        <authorList>
            <person name="Noorani M."/>
        </authorList>
    </citation>
    <scope>NUCLEOTIDE SEQUENCE</scope>
    <source>
        <strain evidence="1">Yugu1</strain>
    </source>
</reference>
<dbReference type="AlphaFoldDB" id="A0A368Q8S0"/>
<organism evidence="1">
    <name type="scientific">Setaria italica</name>
    <name type="common">Foxtail millet</name>
    <name type="synonym">Panicum italicum</name>
    <dbReference type="NCBI Taxonomy" id="4555"/>
    <lineage>
        <taxon>Eukaryota</taxon>
        <taxon>Viridiplantae</taxon>
        <taxon>Streptophyta</taxon>
        <taxon>Embryophyta</taxon>
        <taxon>Tracheophyta</taxon>
        <taxon>Spermatophyta</taxon>
        <taxon>Magnoliopsida</taxon>
        <taxon>Liliopsida</taxon>
        <taxon>Poales</taxon>
        <taxon>Poaceae</taxon>
        <taxon>PACMAD clade</taxon>
        <taxon>Panicoideae</taxon>
        <taxon>Panicodae</taxon>
        <taxon>Paniceae</taxon>
        <taxon>Cenchrinae</taxon>
        <taxon>Setaria</taxon>
    </lineage>
</organism>
<sequence>MVHGMVAPSLVVRRLCWQYGWKIFKAVVHYKGPKIFFRAKTSKQERRGLQPVQKSSNPCYMTALHLLPLLRPHLTRS</sequence>
<name>A0A368Q8S0_SETIT</name>
<gene>
    <name evidence="1" type="ORF">SETIT_2G421100v2</name>
</gene>
<evidence type="ECO:0000313" key="1">
    <source>
        <dbReference type="EMBL" id="RCV14381.1"/>
    </source>
</evidence>
<dbReference type="EMBL" id="CM003529">
    <property type="protein sequence ID" value="RCV14381.1"/>
    <property type="molecule type" value="Genomic_DNA"/>
</dbReference>
<protein>
    <submittedName>
        <fullName evidence="1">Uncharacterized protein</fullName>
    </submittedName>
</protein>
<reference evidence="1" key="1">
    <citation type="journal article" date="2012" name="Nat. Biotechnol.">
        <title>Reference genome sequence of the model plant Setaria.</title>
        <authorList>
            <person name="Bennetzen J.L."/>
            <person name="Schmutz J."/>
            <person name="Wang H."/>
            <person name="Percifield R."/>
            <person name="Hawkins J."/>
            <person name="Pontaroli A.C."/>
            <person name="Estep M."/>
            <person name="Feng L."/>
            <person name="Vaughn J.N."/>
            <person name="Grimwood J."/>
            <person name="Jenkins J."/>
            <person name="Barry K."/>
            <person name="Lindquist E."/>
            <person name="Hellsten U."/>
            <person name="Deshpande S."/>
            <person name="Wang X."/>
            <person name="Wu X."/>
            <person name="Mitros T."/>
            <person name="Triplett J."/>
            <person name="Yang X."/>
            <person name="Ye C.Y."/>
            <person name="Mauro-Herrera M."/>
            <person name="Wang L."/>
            <person name="Li P."/>
            <person name="Sharma M."/>
            <person name="Sharma R."/>
            <person name="Ronald P.C."/>
            <person name="Panaud O."/>
            <person name="Kellogg E.A."/>
            <person name="Brutnell T.P."/>
            <person name="Doust A.N."/>
            <person name="Tuskan G.A."/>
            <person name="Rokhsar D."/>
            <person name="Devos K.M."/>
        </authorList>
    </citation>
    <scope>NUCLEOTIDE SEQUENCE [LARGE SCALE GENOMIC DNA]</scope>
    <source>
        <strain evidence="1">Yugu1</strain>
    </source>
</reference>
<proteinExistence type="predicted"/>
<accession>A0A368Q8S0</accession>